<proteinExistence type="predicted"/>
<comment type="caution">
    <text evidence="1">The sequence shown here is derived from an EMBL/GenBank/DDBJ whole genome shotgun (WGS) entry which is preliminary data.</text>
</comment>
<name>A0AC61DFX9_9FIRM</name>
<dbReference type="EMBL" id="PEDL01000002">
    <property type="protein sequence ID" value="PHV71800.1"/>
    <property type="molecule type" value="Genomic_DNA"/>
</dbReference>
<dbReference type="Proteomes" id="UP000224460">
    <property type="component" value="Unassembled WGS sequence"/>
</dbReference>
<reference evidence="1" key="1">
    <citation type="submission" date="2017-10" db="EMBL/GenBank/DDBJ databases">
        <title>Genome sequence of cellulolytic Lachnospiraceae bacterium XHS1971 isolated from hotspring sediment.</title>
        <authorList>
            <person name="Vasudevan G."/>
            <person name="Joshi A.J."/>
            <person name="Hivarkar S."/>
            <person name="Lanjekar V.B."/>
            <person name="Dhakephalkar P.K."/>
            <person name="Dagar S."/>
        </authorList>
    </citation>
    <scope>NUCLEOTIDE SEQUENCE</scope>
    <source>
        <strain evidence="1">XHS1971</strain>
    </source>
</reference>
<organism evidence="1 2">
    <name type="scientific">Sporanaerobium hydrogeniformans</name>
    <dbReference type="NCBI Taxonomy" id="3072179"/>
    <lineage>
        <taxon>Bacteria</taxon>
        <taxon>Bacillati</taxon>
        <taxon>Bacillota</taxon>
        <taxon>Clostridia</taxon>
        <taxon>Lachnospirales</taxon>
        <taxon>Lachnospiraceae</taxon>
        <taxon>Sporanaerobium</taxon>
    </lineage>
</organism>
<accession>A0AC61DFX9</accession>
<evidence type="ECO:0000313" key="1">
    <source>
        <dbReference type="EMBL" id="PHV71800.1"/>
    </source>
</evidence>
<keyword evidence="2" id="KW-1185">Reference proteome</keyword>
<gene>
    <name evidence="1" type="primary">priA</name>
    <name evidence="1" type="ORF">CS063_04385</name>
</gene>
<evidence type="ECO:0000313" key="2">
    <source>
        <dbReference type="Proteomes" id="UP000224460"/>
    </source>
</evidence>
<protein>
    <submittedName>
        <fullName evidence="1">Primosomal protein N</fullName>
    </submittedName>
</protein>
<sequence length="758" mass="86719">MRSGEKVMYKYAQVIIQFATLPEIDRFFTYEIPEAFRPHIRVGQRVKVPFGNHNAPQVGYVAFLLEEIEELGYTTKPLMGLVDEAPIINSKQWEIIHFMVMYYGTSFAAAIDAVLPPGLNAKPFSLEEEETYVALTPDTKEVTLYTLQNQHKKTFEKQRLLLNYLKEKGPIRQRDLKTQEEVSLSSLKTLEQKGLIRVFKAPLSFRPDPIAEEKFKILNSEQSAAKERLVQKIRAGEYGVFLLKGVTGSGKTEVFLYAIREVIESGGQVIVMVPEIALTKQTLERFQERFGNQVALTHSRMTPKERQRLYAKVARGEVTIVIGPRSAIFMPFTHLKMVVIDEAHEASYKSEMNPKYHAIDVALKRMQSEEGVVLLATATPSLESYYKVQIGEYEELVLKSRVGEATLPEVQMVDMRLELREGNNQAISRALHQGILETLERGHQVMLLINRRGHSTFINCRNCGYVIKCHHCDVSMTYHRSRQQLECHYCGHKEKIPETCPGCGSSHIKFFGSGTEKIEEYLEKYFHAYGIGRMDLDTTGGKDGHTVILEAFRKREINLLVGTQMIAKGHDFPAVGLVGIVSADMSLYMQDFRSNERTFQLLTQAMGRAGRSHIKGKVIIQSYNPEHSVLEAIRLNAGEAFYKEELANRKLLEYPPYGHIFTVMVTGKSEKEVIRSISLLGNYYRHYAQRAKTDFRIIGPSVATIGKLVDEYRWRIIIVSDNREKLLVYGRYCLTRFEEQEKIKTVKMQWDIDPLTML</sequence>